<dbReference type="EMBL" id="JAPFFF010000374">
    <property type="protein sequence ID" value="KAK8834549.1"/>
    <property type="molecule type" value="Genomic_DNA"/>
</dbReference>
<evidence type="ECO:0000256" key="1">
    <source>
        <dbReference type="ARBA" id="ARBA00022741"/>
    </source>
</evidence>
<feature type="compositionally biased region" description="Basic residues" evidence="4">
    <location>
        <begin position="329"/>
        <end position="344"/>
    </location>
</feature>
<dbReference type="PROSITE" id="PS00107">
    <property type="entry name" value="PROTEIN_KINASE_ATP"/>
    <property type="match status" value="1"/>
</dbReference>
<evidence type="ECO:0000256" key="3">
    <source>
        <dbReference type="PROSITE-ProRule" id="PRU10141"/>
    </source>
</evidence>
<protein>
    <recommendedName>
        <fullName evidence="5">Protein kinase domain-containing protein</fullName>
    </recommendedName>
</protein>
<keyword evidence="8" id="KW-1185">Reference proteome</keyword>
<proteinExistence type="predicted"/>
<organism evidence="7 8">
    <name type="scientific">Tritrichomonas musculus</name>
    <dbReference type="NCBI Taxonomy" id="1915356"/>
    <lineage>
        <taxon>Eukaryota</taxon>
        <taxon>Metamonada</taxon>
        <taxon>Parabasalia</taxon>
        <taxon>Tritrichomonadida</taxon>
        <taxon>Tritrichomonadidae</taxon>
        <taxon>Tritrichomonas</taxon>
    </lineage>
</organism>
<dbReference type="InterPro" id="IPR011009">
    <property type="entry name" value="Kinase-like_dom_sf"/>
</dbReference>
<dbReference type="PROSITE" id="PS50011">
    <property type="entry name" value="PROTEIN_KINASE_DOM"/>
    <property type="match status" value="1"/>
</dbReference>
<feature type="binding site" evidence="3">
    <location>
        <position position="390"/>
    </location>
    <ligand>
        <name>ATP</name>
        <dbReference type="ChEBI" id="CHEBI:30616"/>
    </ligand>
</feature>
<gene>
    <name evidence="7" type="ORF">M9Y10_011908</name>
    <name evidence="6" type="ORF">M9Y10_027550</name>
</gene>
<dbReference type="InterPro" id="IPR051681">
    <property type="entry name" value="Ser/Thr_Kinases-Pseudokinases"/>
</dbReference>
<sequence>MSIRNSQCSSNNNYNEAEGLISEALTKSSSDLNTALSLYKKAMIQLIQIRNSEKKDIFRNFYDQRISDVLKQIRSLQSSCGIPIMNLEDFNKLTDDSQTNANIKITTPEASGVCNSTISLSLYPTLPDLILDGNDSFPTINPEVSNSNEFINQANMQFCQFQPQIQQVPNYTQSQIIPPSNYIYQIPSNSATTSFSPSNYIYNINPPVFPPSYSSSNNSHPIMPDLNYPFSIPIIQPELIKVEDKPFSQPSSTSNVLFNPNINKSSSSFSNPDDLTINKQSNTQNFKKCDITNSIDHFDGIGNDSKSNTNIIYEVNINGDNLDDSFPKPKNKIKKHKKKKHHKSEPKFNVSDKIINISQNFKIESLLGSGTFGNVYLATEYSSQKKYAIKELKDFEDRYENSISFFREIEALTKANHPAVLHLYGFSLLLSKDKRYPAIVTEYLPGGTLLDVIHHKKTVTMTEKLILIYGICEAMHYLHDKLHIVHRDLKPENVMLNSNNEPIVCDFGLSKTISDDYMFQTQVAGSPCYMAPELLRDEEYSDKVDVYSYGIMCYELLSGKMAYPEAKNITELMPIVLSGKRPPLENETNIPQVFKELITSCWNGDEALRPTFYDLASRFRKMEFIVENCDKIAFRKYVTKCLCRK</sequence>
<keyword evidence="1 3" id="KW-0547">Nucleotide-binding</keyword>
<dbReference type="PROSITE" id="PS00108">
    <property type="entry name" value="PROTEIN_KINASE_ST"/>
    <property type="match status" value="1"/>
</dbReference>
<dbReference type="Proteomes" id="UP001470230">
    <property type="component" value="Unassembled WGS sequence"/>
</dbReference>
<evidence type="ECO:0000256" key="2">
    <source>
        <dbReference type="ARBA" id="ARBA00022840"/>
    </source>
</evidence>
<evidence type="ECO:0000313" key="7">
    <source>
        <dbReference type="EMBL" id="KAK8860243.1"/>
    </source>
</evidence>
<dbReference type="PANTHER" id="PTHR44329:SF214">
    <property type="entry name" value="PROTEIN KINASE DOMAIN-CONTAINING PROTEIN"/>
    <property type="match status" value="1"/>
</dbReference>
<accession>A0ABR2IB87</accession>
<reference evidence="7 8" key="1">
    <citation type="submission" date="2024-04" db="EMBL/GenBank/DDBJ databases">
        <title>Tritrichomonas musculus Genome.</title>
        <authorList>
            <person name="Alves-Ferreira E."/>
            <person name="Grigg M."/>
            <person name="Lorenzi H."/>
            <person name="Galac M."/>
        </authorList>
    </citation>
    <scope>NUCLEOTIDE SEQUENCE [LARGE SCALE GENOMIC DNA]</scope>
    <source>
        <strain evidence="7 8">EAF2021</strain>
    </source>
</reference>
<dbReference type="InterPro" id="IPR017441">
    <property type="entry name" value="Protein_kinase_ATP_BS"/>
</dbReference>
<dbReference type="CDD" id="cd13999">
    <property type="entry name" value="STKc_MAP3K-like"/>
    <property type="match status" value="1"/>
</dbReference>
<evidence type="ECO:0000313" key="6">
    <source>
        <dbReference type="EMBL" id="KAK8834549.1"/>
    </source>
</evidence>
<dbReference type="SMART" id="SM00220">
    <property type="entry name" value="S_TKc"/>
    <property type="match status" value="1"/>
</dbReference>
<dbReference type="InterPro" id="IPR008271">
    <property type="entry name" value="Ser/Thr_kinase_AS"/>
</dbReference>
<feature type="region of interest" description="Disordered" evidence="4">
    <location>
        <begin position="325"/>
        <end position="345"/>
    </location>
</feature>
<evidence type="ECO:0000313" key="8">
    <source>
        <dbReference type="Proteomes" id="UP001470230"/>
    </source>
</evidence>
<comment type="caution">
    <text evidence="7">The sequence shown here is derived from an EMBL/GenBank/DDBJ whole genome shotgun (WGS) entry which is preliminary data.</text>
</comment>
<name>A0ABR2IB87_9EUKA</name>
<evidence type="ECO:0000259" key="5">
    <source>
        <dbReference type="PROSITE" id="PS50011"/>
    </source>
</evidence>
<dbReference type="Pfam" id="PF00069">
    <property type="entry name" value="Pkinase"/>
    <property type="match status" value="1"/>
</dbReference>
<dbReference type="Gene3D" id="1.10.510.10">
    <property type="entry name" value="Transferase(Phosphotransferase) domain 1"/>
    <property type="match status" value="1"/>
</dbReference>
<dbReference type="PANTHER" id="PTHR44329">
    <property type="entry name" value="SERINE/THREONINE-PROTEIN KINASE TNNI3K-RELATED"/>
    <property type="match status" value="1"/>
</dbReference>
<feature type="domain" description="Protein kinase" evidence="5">
    <location>
        <begin position="361"/>
        <end position="625"/>
    </location>
</feature>
<dbReference type="SUPFAM" id="SSF56112">
    <property type="entry name" value="Protein kinase-like (PK-like)"/>
    <property type="match status" value="1"/>
</dbReference>
<dbReference type="EMBL" id="JAPFFF010000018">
    <property type="protein sequence ID" value="KAK8860243.1"/>
    <property type="molecule type" value="Genomic_DNA"/>
</dbReference>
<evidence type="ECO:0000256" key="4">
    <source>
        <dbReference type="SAM" id="MobiDB-lite"/>
    </source>
</evidence>
<keyword evidence="2 3" id="KW-0067">ATP-binding</keyword>
<dbReference type="InterPro" id="IPR000719">
    <property type="entry name" value="Prot_kinase_dom"/>
</dbReference>